<dbReference type="Gene3D" id="2.40.170.20">
    <property type="entry name" value="TonB-dependent receptor, beta-barrel domain"/>
    <property type="match status" value="1"/>
</dbReference>
<reference evidence="20" key="1">
    <citation type="submission" date="2016-10" db="EMBL/GenBank/DDBJ databases">
        <authorList>
            <person name="Varghese N."/>
            <person name="Submissions S."/>
        </authorList>
    </citation>
    <scope>NUCLEOTIDE SEQUENCE [LARGE SCALE GENOMIC DNA]</scope>
    <source>
        <strain evidence="20">ANC 5076</strain>
    </source>
</reference>
<dbReference type="Proteomes" id="UP000182827">
    <property type="component" value="Unassembled WGS sequence"/>
</dbReference>
<evidence type="ECO:0000256" key="10">
    <source>
        <dbReference type="ARBA" id="ARBA00023077"/>
    </source>
</evidence>
<protein>
    <submittedName>
        <fullName evidence="19">Catecholate siderophore receptor</fullName>
    </submittedName>
</protein>
<keyword evidence="4 14" id="KW-1134">Transmembrane beta strand</keyword>
<proteinExistence type="inferred from homology"/>
<evidence type="ECO:0000256" key="6">
    <source>
        <dbReference type="ARBA" id="ARBA00022692"/>
    </source>
</evidence>
<evidence type="ECO:0000256" key="9">
    <source>
        <dbReference type="ARBA" id="ARBA00023065"/>
    </source>
</evidence>
<evidence type="ECO:0000313" key="19">
    <source>
        <dbReference type="EMBL" id="SFS38209.1"/>
    </source>
</evidence>
<dbReference type="PANTHER" id="PTHR32552">
    <property type="entry name" value="FERRICHROME IRON RECEPTOR-RELATED"/>
    <property type="match status" value="1"/>
</dbReference>
<keyword evidence="8" id="KW-0408">Iron</keyword>
<keyword evidence="7 16" id="KW-0732">Signal</keyword>
<dbReference type="Pfam" id="PF00593">
    <property type="entry name" value="TonB_dep_Rec_b-barrel"/>
    <property type="match status" value="1"/>
</dbReference>
<dbReference type="NCBIfam" id="TIGR01783">
    <property type="entry name" value="TonB-siderophor"/>
    <property type="match status" value="1"/>
</dbReference>
<evidence type="ECO:0000256" key="14">
    <source>
        <dbReference type="PROSITE-ProRule" id="PRU01360"/>
    </source>
</evidence>
<accession>A0A1I6PDF2</accession>
<evidence type="ECO:0000259" key="17">
    <source>
        <dbReference type="Pfam" id="PF00593"/>
    </source>
</evidence>
<keyword evidence="9" id="KW-0406">Ion transport</keyword>
<keyword evidence="12 19" id="KW-0675">Receptor</keyword>
<dbReference type="InterPro" id="IPR012910">
    <property type="entry name" value="Plug_dom"/>
</dbReference>
<comment type="subcellular location">
    <subcellularLocation>
        <location evidence="1 14">Cell outer membrane</location>
        <topology evidence="1 14">Multi-pass membrane protein</topology>
    </subcellularLocation>
</comment>
<dbReference type="GO" id="GO:0015891">
    <property type="term" value="P:siderophore transport"/>
    <property type="evidence" value="ECO:0007669"/>
    <property type="project" value="InterPro"/>
</dbReference>
<keyword evidence="11 14" id="KW-0472">Membrane</keyword>
<evidence type="ECO:0000256" key="12">
    <source>
        <dbReference type="ARBA" id="ARBA00023170"/>
    </source>
</evidence>
<evidence type="ECO:0000256" key="3">
    <source>
        <dbReference type="ARBA" id="ARBA00022448"/>
    </source>
</evidence>
<keyword evidence="10 15" id="KW-0798">TonB box</keyword>
<feature type="signal peptide" evidence="16">
    <location>
        <begin position="1"/>
        <end position="28"/>
    </location>
</feature>
<keyword evidence="13 14" id="KW-0998">Cell outer membrane</keyword>
<dbReference type="Gene3D" id="2.170.130.10">
    <property type="entry name" value="TonB-dependent receptor, plug domain"/>
    <property type="match status" value="1"/>
</dbReference>
<comment type="similarity">
    <text evidence="2 14 15">Belongs to the TonB-dependent receptor family.</text>
</comment>
<keyword evidence="20" id="KW-1185">Reference proteome</keyword>
<dbReference type="InterPro" id="IPR037066">
    <property type="entry name" value="Plug_dom_sf"/>
</dbReference>
<dbReference type="InterPro" id="IPR039426">
    <property type="entry name" value="TonB-dep_rcpt-like"/>
</dbReference>
<dbReference type="GO" id="GO:0038023">
    <property type="term" value="F:signaling receptor activity"/>
    <property type="evidence" value="ECO:0007669"/>
    <property type="project" value="InterPro"/>
</dbReference>
<evidence type="ECO:0000256" key="15">
    <source>
        <dbReference type="RuleBase" id="RU003357"/>
    </source>
</evidence>
<dbReference type="PROSITE" id="PS52016">
    <property type="entry name" value="TONB_DEPENDENT_REC_3"/>
    <property type="match status" value="1"/>
</dbReference>
<keyword evidence="6 14" id="KW-0812">Transmembrane</keyword>
<dbReference type="CDD" id="cd01347">
    <property type="entry name" value="ligand_gated_channel"/>
    <property type="match status" value="1"/>
</dbReference>
<dbReference type="Pfam" id="PF07715">
    <property type="entry name" value="Plug"/>
    <property type="match status" value="1"/>
</dbReference>
<evidence type="ECO:0000256" key="1">
    <source>
        <dbReference type="ARBA" id="ARBA00004571"/>
    </source>
</evidence>
<dbReference type="InterPro" id="IPR036942">
    <property type="entry name" value="Beta-barrel_TonB_sf"/>
</dbReference>
<evidence type="ECO:0000256" key="4">
    <source>
        <dbReference type="ARBA" id="ARBA00022452"/>
    </source>
</evidence>
<gene>
    <name evidence="19" type="ORF">SAMN05444586_100253</name>
</gene>
<evidence type="ECO:0000256" key="16">
    <source>
        <dbReference type="SAM" id="SignalP"/>
    </source>
</evidence>
<dbReference type="InterPro" id="IPR010105">
    <property type="entry name" value="TonB_sidphr_rcpt"/>
</dbReference>
<dbReference type="RefSeq" id="WP_074943516.1">
    <property type="nucleotide sequence ID" value="NZ_FOZU01000002.1"/>
</dbReference>
<keyword evidence="3 14" id="KW-0813">Transport</keyword>
<keyword evidence="5" id="KW-0410">Iron transport</keyword>
<evidence type="ECO:0000256" key="7">
    <source>
        <dbReference type="ARBA" id="ARBA00022729"/>
    </source>
</evidence>
<evidence type="ECO:0000256" key="5">
    <source>
        <dbReference type="ARBA" id="ARBA00022496"/>
    </source>
</evidence>
<evidence type="ECO:0000256" key="11">
    <source>
        <dbReference type="ARBA" id="ARBA00023136"/>
    </source>
</evidence>
<dbReference type="AlphaFoldDB" id="A0A1I6PDF2"/>
<dbReference type="EMBL" id="FOZU01000002">
    <property type="protein sequence ID" value="SFS38209.1"/>
    <property type="molecule type" value="Genomic_DNA"/>
</dbReference>
<dbReference type="GO" id="GO:0009279">
    <property type="term" value="C:cell outer membrane"/>
    <property type="evidence" value="ECO:0007669"/>
    <property type="project" value="UniProtKB-SubCell"/>
</dbReference>
<organism evidence="19 20">
    <name type="scientific">Acinetobacter bohemicus</name>
    <dbReference type="NCBI Taxonomy" id="1435036"/>
    <lineage>
        <taxon>Bacteria</taxon>
        <taxon>Pseudomonadati</taxon>
        <taxon>Pseudomonadota</taxon>
        <taxon>Gammaproteobacteria</taxon>
        <taxon>Moraxellales</taxon>
        <taxon>Moraxellaceae</taxon>
        <taxon>Acinetobacter</taxon>
    </lineage>
</organism>
<name>A0A1I6PDF2_9GAMM</name>
<dbReference type="SUPFAM" id="SSF56935">
    <property type="entry name" value="Porins"/>
    <property type="match status" value="1"/>
</dbReference>
<feature type="domain" description="TonB-dependent receptor-like beta-barrel" evidence="17">
    <location>
        <begin position="235"/>
        <end position="735"/>
    </location>
</feature>
<evidence type="ECO:0000256" key="13">
    <source>
        <dbReference type="ARBA" id="ARBA00023237"/>
    </source>
</evidence>
<evidence type="ECO:0000259" key="18">
    <source>
        <dbReference type="Pfam" id="PF07715"/>
    </source>
</evidence>
<dbReference type="GO" id="GO:0015344">
    <property type="term" value="F:siderophore uptake transmembrane transporter activity"/>
    <property type="evidence" value="ECO:0007669"/>
    <property type="project" value="TreeGrafter"/>
</dbReference>
<feature type="chain" id="PRO_5010333315" evidence="16">
    <location>
        <begin position="29"/>
        <end position="766"/>
    </location>
</feature>
<evidence type="ECO:0000256" key="8">
    <source>
        <dbReference type="ARBA" id="ARBA00023004"/>
    </source>
</evidence>
<dbReference type="InterPro" id="IPR000531">
    <property type="entry name" value="Beta-barrel_TonB"/>
</dbReference>
<sequence length="766" mass="82679">MAFIKTRKKFVSSAIVSSLSVIAGNAIAQDQVAQLDTIHTQATTEQSLKVDQSANSKFVAPLLDTPKSVSILSQKLLKETNSNTLLEALRYEPGITLGAGEGGTPFTDMPYIRGYSGQSSIYVDGVRNTTSQSRDMFAIEQVEVIKGSSSALGGGGSVGGSINLIPKVAHEGDTYQGSVQGGTDSYRHIQLDANKDFGNGMAGRVVVMGHENEKAGQSDGAEYARAGIATSLAFGLGSDTRGSVGYYYLRSNDEPDAGIPFNNATPTTPPSGVTVAPGDGKPVSVKAGTYYGWKARDFDKRENQIATFKLEHDFNADLTLSNIATYNKSKSDYIYTNADDSKGNIYRGTVARRALSRILDTDAYSDQLSLRGKFNTGALKHSFNVGTEWSLQKTDQGMYTFTNAAGQTTSTILNSNINSCDSTAAALNGWCTSLNNPGNGAFTDTVGSINGQSTTRSQTASIYALDSIEFTPQWLLSLGVRWDKFETEKKYNQDVYATTAGAYNSTISIPKGTKYESDSDFFTYQAGLVYKPTENGSIYASFATSANPVGVLAEGDSSDNALGTTDIINALKPEEARTFEIGTKWDLFNNRANLTAAIFRTEKQNTRIQIDSTTTANAGESKVDGFEVSLNGKITNKWEVSTGYSYLDSEITKAAYTAIAQEGKPLPFVAKNSATLWSTYKVLPNLTLGAGAEYRDQVFVNTTAPKYLPTYTIYNAMAKYDVNRNVNVQLNVNNISDKQYFTSAHAAHYAFEGNGRNAVLAINFKY</sequence>
<dbReference type="PANTHER" id="PTHR32552:SF89">
    <property type="entry name" value="CATECHOLATE SIDEROPHORE RECEPTOR FIU"/>
    <property type="match status" value="1"/>
</dbReference>
<evidence type="ECO:0000256" key="2">
    <source>
        <dbReference type="ARBA" id="ARBA00009810"/>
    </source>
</evidence>
<feature type="domain" description="TonB-dependent receptor plug" evidence="18">
    <location>
        <begin position="62"/>
        <end position="160"/>
    </location>
</feature>
<evidence type="ECO:0000313" key="20">
    <source>
        <dbReference type="Proteomes" id="UP000182827"/>
    </source>
</evidence>